<dbReference type="RefSeq" id="WP_149943908.1">
    <property type="nucleotide sequence ID" value="NZ_JANUKI010000001.1"/>
</dbReference>
<accession>A0A5M5DE50</accession>
<sequence>MALRISNTSGTFDLPKDFSTEIEDSSPIYNERGSQSIAATIPGTRNNLRLNNYINRTDIDSAPIADERVTISDGVYHRVGKMNTTKASENDGITFNVGFGESELYSIWEDVSLQSITLPVIRPEGGVSELLPYIIENSQKDDSPFCLFPVAVSCNRKKDNDTVTDYAEYINNYRDGYWWKARTETFFINGEPVEVSLPEGYGIVPFIKVSYILEAIFSTYGYTVTENPFTNHHQLGQLVVLNNAADCCVKGELKYADLMPDCTINEFMQALWCRFGLLYFVDGNTRKVRLKFIRDILNSKTTSDWTLQKASKPIINFEAPQQLKLSAATNVRGEDPRWTAAPAADSLDKFLKPYHYIVTTKANGYLTYSTESGLYYKTDNITGRSELVSTDFFPWDRGADMAYKEITSIDEFLPSATERFKGNIYKYIRVPYYLFGKVHRYTTISSSDVELSENLNYQTPLAFCFSFFDTRDRVTYGSQICLDIFGEPVLNKQNGKACEISLLFVGKYGLFNHFWKEYDAILRHANHLIETDMHLSAQQCMNPDFSSPILLDGQRMLPDTIRYTLPKSSSFPATVKLRTTKLLKPYNLKEEQTVPIVDQKYKWALFDNKNSVVEAAVKPQKDAWRDEANRDGNSLYDLQYKNVSTDTVDIKVPLSVPTEEDYNNKKEYFIRKVNYSFDLYYRIRYYLGTTPDGHLHYEISNSRGGVHYDLQYDQSVRAELL</sequence>
<evidence type="ECO:0000313" key="2">
    <source>
        <dbReference type="Proteomes" id="UP000473905"/>
    </source>
</evidence>
<keyword evidence="2" id="KW-1185">Reference proteome</keyword>
<dbReference type="AlphaFoldDB" id="A0A5M5DE50"/>
<comment type="caution">
    <text evidence="1">The sequence shown here is derived from an EMBL/GenBank/DDBJ whole genome shotgun (WGS) entry which is preliminary data.</text>
</comment>
<dbReference type="Proteomes" id="UP000473905">
    <property type="component" value="Unassembled WGS sequence"/>
</dbReference>
<dbReference type="EMBL" id="VWKB01000001">
    <property type="protein sequence ID" value="KAA4104788.1"/>
    <property type="molecule type" value="Genomic_DNA"/>
</dbReference>
<name>A0A5M5DE50_BACOV</name>
<proteinExistence type="predicted"/>
<protein>
    <submittedName>
        <fullName evidence="1">Uncharacterized protein</fullName>
    </submittedName>
</protein>
<evidence type="ECO:0000313" key="1">
    <source>
        <dbReference type="EMBL" id="KAA4104788.1"/>
    </source>
</evidence>
<organism evidence="1 2">
    <name type="scientific">Bacteroides ovatus</name>
    <dbReference type="NCBI Taxonomy" id="28116"/>
    <lineage>
        <taxon>Bacteria</taxon>
        <taxon>Pseudomonadati</taxon>
        <taxon>Bacteroidota</taxon>
        <taxon>Bacteroidia</taxon>
        <taxon>Bacteroidales</taxon>
        <taxon>Bacteroidaceae</taxon>
        <taxon>Bacteroides</taxon>
    </lineage>
</organism>
<reference evidence="1 2" key="1">
    <citation type="journal article" date="2019" name="Nat. Med.">
        <title>A library of human gut bacterial isolates paired with longitudinal multiomics data enables mechanistic microbiome research.</title>
        <authorList>
            <person name="Poyet M."/>
            <person name="Groussin M."/>
            <person name="Gibbons S.M."/>
            <person name="Avila-Pacheco J."/>
            <person name="Jiang X."/>
            <person name="Kearney S.M."/>
            <person name="Perrotta A.R."/>
            <person name="Berdy B."/>
            <person name="Zhao S."/>
            <person name="Lieberman T.D."/>
            <person name="Swanson P.K."/>
            <person name="Smith M."/>
            <person name="Roesemann S."/>
            <person name="Alexander J.E."/>
            <person name="Rich S.A."/>
            <person name="Livny J."/>
            <person name="Vlamakis H."/>
            <person name="Clish C."/>
            <person name="Bullock K."/>
            <person name="Deik A."/>
            <person name="Scott J."/>
            <person name="Pierce K.A."/>
            <person name="Xavier R.J."/>
            <person name="Alm E.J."/>
        </authorList>
    </citation>
    <scope>NUCLEOTIDE SEQUENCE [LARGE SCALE GENOMIC DNA]</scope>
    <source>
        <strain evidence="1 2">BIOML-A134</strain>
    </source>
</reference>
<gene>
    <name evidence="1" type="ORF">F3D66_00770</name>
</gene>